<reference evidence="3 4" key="1">
    <citation type="submission" date="2021-06" db="EMBL/GenBank/DDBJ databases">
        <title>A haploid diamondback moth (Plutella xylostella L.) genome assembly resolves 31 chromosomes and identifies a diamide resistance mutation.</title>
        <authorList>
            <person name="Ward C.M."/>
            <person name="Perry K.D."/>
            <person name="Baker G."/>
            <person name="Powis K."/>
            <person name="Heckel D.G."/>
            <person name="Baxter S.W."/>
        </authorList>
    </citation>
    <scope>NUCLEOTIDE SEQUENCE [LARGE SCALE GENOMIC DNA]</scope>
    <source>
        <strain evidence="3 4">LV</strain>
        <tissue evidence="3">Single pupa</tissue>
    </source>
</reference>
<dbReference type="Proteomes" id="UP000823941">
    <property type="component" value="Chromosome 10"/>
</dbReference>
<evidence type="ECO:0000313" key="3">
    <source>
        <dbReference type="EMBL" id="KAG7306961.1"/>
    </source>
</evidence>
<name>A0ABQ7QPI8_PLUXY</name>
<dbReference type="InterPro" id="IPR006579">
    <property type="entry name" value="Pre_C2HC_dom"/>
</dbReference>
<dbReference type="EMBL" id="JAHIBW010000010">
    <property type="protein sequence ID" value="KAG7306961.1"/>
    <property type="molecule type" value="Genomic_DNA"/>
</dbReference>
<feature type="domain" description="Pre-C2HC" evidence="2">
    <location>
        <begin position="225"/>
        <end position="294"/>
    </location>
</feature>
<dbReference type="Pfam" id="PF07530">
    <property type="entry name" value="PRE_C2HC"/>
    <property type="match status" value="1"/>
</dbReference>
<organism evidence="3 4">
    <name type="scientific">Plutella xylostella</name>
    <name type="common">Diamondback moth</name>
    <name type="synonym">Plutella maculipennis</name>
    <dbReference type="NCBI Taxonomy" id="51655"/>
    <lineage>
        <taxon>Eukaryota</taxon>
        <taxon>Metazoa</taxon>
        <taxon>Ecdysozoa</taxon>
        <taxon>Arthropoda</taxon>
        <taxon>Hexapoda</taxon>
        <taxon>Insecta</taxon>
        <taxon>Pterygota</taxon>
        <taxon>Neoptera</taxon>
        <taxon>Endopterygota</taxon>
        <taxon>Lepidoptera</taxon>
        <taxon>Glossata</taxon>
        <taxon>Ditrysia</taxon>
        <taxon>Yponomeutoidea</taxon>
        <taxon>Plutellidae</taxon>
        <taxon>Plutella</taxon>
    </lineage>
</organism>
<proteinExistence type="predicted"/>
<protein>
    <recommendedName>
        <fullName evidence="2">Pre-C2HC domain-containing protein</fullName>
    </recommendedName>
</protein>
<comment type="caution">
    <text evidence="3">The sequence shown here is derived from an EMBL/GenBank/DDBJ whole genome shotgun (WGS) entry which is preliminary data.</text>
</comment>
<feature type="region of interest" description="Disordered" evidence="1">
    <location>
        <begin position="369"/>
        <end position="420"/>
    </location>
</feature>
<feature type="region of interest" description="Disordered" evidence="1">
    <location>
        <begin position="1"/>
        <end position="20"/>
    </location>
</feature>
<feature type="compositionally biased region" description="Low complexity" evidence="1">
    <location>
        <begin position="104"/>
        <end position="113"/>
    </location>
</feature>
<feature type="compositionally biased region" description="Basic and acidic residues" evidence="1">
    <location>
        <begin position="383"/>
        <end position="403"/>
    </location>
</feature>
<evidence type="ECO:0000259" key="2">
    <source>
        <dbReference type="SMART" id="SM00596"/>
    </source>
</evidence>
<evidence type="ECO:0000256" key="1">
    <source>
        <dbReference type="SAM" id="MobiDB-lite"/>
    </source>
</evidence>
<gene>
    <name evidence="3" type="ORF">JYU34_007084</name>
</gene>
<evidence type="ECO:0000313" key="4">
    <source>
        <dbReference type="Proteomes" id="UP000823941"/>
    </source>
</evidence>
<dbReference type="SMART" id="SM00596">
    <property type="entry name" value="PRE_C2HC"/>
    <property type="match status" value="1"/>
</dbReference>
<feature type="region of interest" description="Disordered" evidence="1">
    <location>
        <begin position="96"/>
        <end position="117"/>
    </location>
</feature>
<sequence>MSCAGGPGDADGDPPIRPSHRKLVQQVFHPSLLKNTQNRTLSDSTTMPKDNAAKSMEVQMSGISQGLLSTEDMDNDVQEIPTQQPEWQRVPPLRTTKRKRISHSVSPPTTPTSNRFTDLPVDAKEVAAGVKPNPMRESRPPPLILYGIDDIRKLSDLIESVISRSDFNLKIITKNQLRVTCNTVETYKNLMSVVRANNLIGHTFTRKEEKCFRIVIKNLHHSTPHDAIVEELEKTGNKVRGPVINARVGQDKKPTSTFFVNLEPSKNNKCVKDIRYIYNTVVSIEQPRKQNTVVQCKRCQQYGHSKNNCLRPYRCVKCAQNHKTSECTKQDRNTPATCALCLGDHPANFKGCSVYQEIIKRRLKKPNQPALAEFVKPPAMTTNRREYHEDNHPTTESGSKLEDQPPSNHKKKYSDCVKGRPVETEDIKTSNLLHELIAKQSEKIDALLQQISTLVGLIATLVQQMTK</sequence>
<accession>A0ABQ7QPI8</accession>
<keyword evidence="4" id="KW-1185">Reference proteome</keyword>